<organism evidence="7 8">
    <name type="scientific">Streptomyces guryensis</name>
    <dbReference type="NCBI Taxonomy" id="2886947"/>
    <lineage>
        <taxon>Bacteria</taxon>
        <taxon>Bacillati</taxon>
        <taxon>Actinomycetota</taxon>
        <taxon>Actinomycetes</taxon>
        <taxon>Kitasatosporales</taxon>
        <taxon>Streptomycetaceae</taxon>
        <taxon>Streptomyces</taxon>
    </lineage>
</organism>
<dbReference type="Proteomes" id="UP001108029">
    <property type="component" value="Unassembled WGS sequence"/>
</dbReference>
<dbReference type="Pfam" id="PF04227">
    <property type="entry name" value="Indigoidine_A"/>
    <property type="match status" value="1"/>
</dbReference>
<evidence type="ECO:0000256" key="6">
    <source>
        <dbReference type="HAMAP-Rule" id="MF_01876"/>
    </source>
</evidence>
<keyword evidence="3 6" id="KW-0464">Manganese</keyword>
<dbReference type="InterPro" id="IPR007342">
    <property type="entry name" value="PsuG"/>
</dbReference>
<accession>A0A9Q3VQ49</accession>
<dbReference type="InterPro" id="IPR022830">
    <property type="entry name" value="Indigdn_synthA-like"/>
</dbReference>
<feature type="active site" description="Nucleophile" evidence="6">
    <location>
        <position position="173"/>
    </location>
</feature>
<keyword evidence="8" id="KW-1185">Reference proteome</keyword>
<evidence type="ECO:0000256" key="1">
    <source>
        <dbReference type="ARBA" id="ARBA00022723"/>
    </source>
</evidence>
<evidence type="ECO:0000313" key="7">
    <source>
        <dbReference type="EMBL" id="MCD9875046.1"/>
    </source>
</evidence>
<feature type="binding site" evidence="6">
    <location>
        <position position="100"/>
    </location>
    <ligand>
        <name>substrate</name>
    </ligand>
</feature>
<evidence type="ECO:0000256" key="4">
    <source>
        <dbReference type="ARBA" id="ARBA00023239"/>
    </source>
</evidence>
<keyword evidence="2 6" id="KW-0378">Hydrolase</keyword>
<keyword evidence="5 6" id="KW-0326">Glycosidase</keyword>
<keyword evidence="1 6" id="KW-0479">Metal-binding</keyword>
<dbReference type="Gene3D" id="3.40.1790.10">
    <property type="entry name" value="Indigoidine synthase domain"/>
    <property type="match status" value="1"/>
</dbReference>
<dbReference type="GO" id="GO:0016798">
    <property type="term" value="F:hydrolase activity, acting on glycosyl bonds"/>
    <property type="evidence" value="ECO:0007669"/>
    <property type="project" value="UniProtKB-KW"/>
</dbReference>
<comment type="catalytic activity">
    <reaction evidence="6">
        <text>D-ribose 5-phosphate + uracil = psi-UMP + H2O</text>
        <dbReference type="Rhea" id="RHEA:18337"/>
        <dbReference type="ChEBI" id="CHEBI:15377"/>
        <dbReference type="ChEBI" id="CHEBI:17568"/>
        <dbReference type="ChEBI" id="CHEBI:58380"/>
        <dbReference type="ChEBI" id="CHEBI:78346"/>
        <dbReference type="EC" id="4.2.1.70"/>
    </reaction>
</comment>
<feature type="binding site" evidence="6">
    <location>
        <position position="152"/>
    </location>
    <ligand>
        <name>Mn(2+)</name>
        <dbReference type="ChEBI" id="CHEBI:29035"/>
    </ligand>
</feature>
<comment type="caution">
    <text evidence="7">The sequence shown here is derived from an EMBL/GenBank/DDBJ whole genome shotgun (WGS) entry which is preliminary data.</text>
</comment>
<keyword evidence="4 6" id="KW-0456">Lyase</keyword>
<evidence type="ECO:0000313" key="8">
    <source>
        <dbReference type="Proteomes" id="UP001108029"/>
    </source>
</evidence>
<evidence type="ECO:0000256" key="2">
    <source>
        <dbReference type="ARBA" id="ARBA00022801"/>
    </source>
</evidence>
<dbReference type="GO" id="GO:0046872">
    <property type="term" value="F:metal ion binding"/>
    <property type="evidence" value="ECO:0007669"/>
    <property type="project" value="UniProtKB-KW"/>
</dbReference>
<protein>
    <recommendedName>
        <fullName evidence="6">Pseudouridine-5'-phosphate glycosidase</fullName>
        <shortName evidence="6">PsiMP glycosidase</shortName>
        <ecNumber evidence="6">4.2.1.70</ecNumber>
    </recommendedName>
</protein>
<sequence length="318" mass="33295">MTTPNHAPTPATPVPHPRLVLTDEVREALRDGRPVVALESTIISHGMPYPQNVQMAVEVEQIIRDGGAVPATIAVLHGRPHIGLTQADLELLATAPDVTKASVRDLAYVIARGTHGATTVAATMRLAALAGIRTFVTGGIGGVHRGAPTTFDISADLTELAATGVAVISAGVKSILDIGLTLETLETLGVPVLTYGTDEFPAFYSRRSGFTSPMRVDSPAEIAAVMHARWDLGIPGGLSIANPVPEDEEVPAERMDGVIAQALAEMDEAGITGKDTTPYLLGRIVELTGGESLRTNIALVKNNARLGARIAVEYAKLG</sequence>
<feature type="binding site" evidence="6">
    <location>
        <begin position="154"/>
        <end position="156"/>
    </location>
    <ligand>
        <name>substrate</name>
    </ligand>
</feature>
<gene>
    <name evidence="6" type="primary">psuG</name>
    <name evidence="7" type="ORF">LJ657_15435</name>
</gene>
<comment type="function">
    <text evidence="6">Catalyzes the reversible cleavage of pseudouridine 5'-phosphate (PsiMP) to ribose 5-phosphate and uracil. Functions biologically in the cleavage direction, as part of a pseudouridine degradation pathway.</text>
</comment>
<comment type="similarity">
    <text evidence="6">Belongs to the pseudouridine-5'-phosphate glycosidase family.</text>
</comment>
<dbReference type="RefSeq" id="WP_232649166.1">
    <property type="nucleotide sequence ID" value="NZ_JAJSBI010000006.1"/>
</dbReference>
<dbReference type="GO" id="GO:0046113">
    <property type="term" value="P:nucleobase catabolic process"/>
    <property type="evidence" value="ECO:0007669"/>
    <property type="project" value="UniProtKB-UniRule"/>
</dbReference>
<dbReference type="EC" id="4.2.1.70" evidence="6"/>
<feature type="active site" description="Proton donor" evidence="6">
    <location>
        <position position="39"/>
    </location>
</feature>
<comment type="subunit">
    <text evidence="6">Homotrimer.</text>
</comment>
<dbReference type="GO" id="GO:0005737">
    <property type="term" value="C:cytoplasm"/>
    <property type="evidence" value="ECO:0007669"/>
    <property type="project" value="TreeGrafter"/>
</dbReference>
<dbReference type="PANTHER" id="PTHR42909">
    <property type="entry name" value="ZGC:136858"/>
    <property type="match status" value="1"/>
</dbReference>
<reference evidence="7" key="1">
    <citation type="submission" date="2021-12" db="EMBL/GenBank/DDBJ databases">
        <authorList>
            <person name="Lee J.-H."/>
            <person name="Kim S.-B."/>
        </authorList>
    </citation>
    <scope>NUCLEOTIDE SEQUENCE</scope>
    <source>
        <strain evidence="7">NR30</strain>
    </source>
</reference>
<dbReference type="HAMAP" id="MF_01876">
    <property type="entry name" value="PsiMP_glycosidase"/>
    <property type="match status" value="1"/>
</dbReference>
<dbReference type="SUPFAM" id="SSF110581">
    <property type="entry name" value="Indigoidine synthase A-like"/>
    <property type="match status" value="1"/>
</dbReference>
<comment type="cofactor">
    <cofactor evidence="6">
        <name>Mn(2+)</name>
        <dbReference type="ChEBI" id="CHEBI:29035"/>
    </cofactor>
    <text evidence="6">Binds 1 Mn(2+) ion per subunit.</text>
</comment>
<proteinExistence type="inferred from homology"/>
<evidence type="ECO:0000256" key="3">
    <source>
        <dbReference type="ARBA" id="ARBA00023211"/>
    </source>
</evidence>
<name>A0A9Q3VQ49_9ACTN</name>
<dbReference type="AlphaFoldDB" id="A0A9Q3VQ49"/>
<feature type="binding site" evidence="6">
    <location>
        <position position="120"/>
    </location>
    <ligand>
        <name>substrate</name>
    </ligand>
</feature>
<dbReference type="PANTHER" id="PTHR42909:SF1">
    <property type="entry name" value="CARBOHYDRATE KINASE PFKB DOMAIN-CONTAINING PROTEIN"/>
    <property type="match status" value="1"/>
</dbReference>
<dbReference type="GO" id="GO:0004730">
    <property type="term" value="F:pseudouridylate synthase activity"/>
    <property type="evidence" value="ECO:0007669"/>
    <property type="project" value="UniProtKB-UniRule"/>
</dbReference>
<evidence type="ECO:0000256" key="5">
    <source>
        <dbReference type="ARBA" id="ARBA00023295"/>
    </source>
</evidence>
<dbReference type="EMBL" id="JAJSBI010000006">
    <property type="protein sequence ID" value="MCD9875046.1"/>
    <property type="molecule type" value="Genomic_DNA"/>
</dbReference>